<comment type="caution">
    <text evidence="1">The sequence shown here is derived from an EMBL/GenBank/DDBJ whole genome shotgun (WGS) entry which is preliminary data.</text>
</comment>
<name>A0A8S4N828_OWEFU</name>
<dbReference type="EMBL" id="CAIIXF020000002">
    <property type="protein sequence ID" value="CAH1777236.1"/>
    <property type="molecule type" value="Genomic_DNA"/>
</dbReference>
<gene>
    <name evidence="1" type="ORF">OFUS_LOCUS4299</name>
</gene>
<dbReference type="AlphaFoldDB" id="A0A8S4N828"/>
<reference evidence="1" key="1">
    <citation type="submission" date="2022-03" db="EMBL/GenBank/DDBJ databases">
        <authorList>
            <person name="Martin C."/>
        </authorList>
    </citation>
    <scope>NUCLEOTIDE SEQUENCE</scope>
</reference>
<sequence>MQAINMNYDARGILYMSDDVLLKVESLREFNMSEIWLSNYKYGEDERRDLFIASYIDQINGPKQCHTNNLTLPCNFTNRHIQPFIALKRQLLNVHTEILNKITLEIHDDKFFTNFLQSLEERSGGKKRFFKTIVDIYYLPKSYWEQFNRLAEVFLKHRVFMELAVPNILHGIEILNDHPVTLLEARNISRSQMIPILFRKKAWYAWHPFKLGTMAHGDKDTIQAYCSLFHGQWYRNPQFIK</sequence>
<keyword evidence="2" id="KW-1185">Reference proteome</keyword>
<dbReference type="InterPro" id="IPR005049">
    <property type="entry name" value="STL-like"/>
</dbReference>
<proteinExistence type="predicted"/>
<organism evidence="1 2">
    <name type="scientific">Owenia fusiformis</name>
    <name type="common">Polychaete worm</name>
    <dbReference type="NCBI Taxonomy" id="6347"/>
    <lineage>
        <taxon>Eukaryota</taxon>
        <taxon>Metazoa</taxon>
        <taxon>Spiralia</taxon>
        <taxon>Lophotrochozoa</taxon>
        <taxon>Annelida</taxon>
        <taxon>Polychaeta</taxon>
        <taxon>Sedentaria</taxon>
        <taxon>Canalipalpata</taxon>
        <taxon>Sabellida</taxon>
        <taxon>Oweniida</taxon>
        <taxon>Oweniidae</taxon>
        <taxon>Owenia</taxon>
    </lineage>
</organism>
<dbReference type="OrthoDB" id="6055017at2759"/>
<dbReference type="PANTHER" id="PTHR31362">
    <property type="entry name" value="GLYCOSYLTRANSFERASE STELLO1-RELATED"/>
    <property type="match status" value="1"/>
</dbReference>
<protein>
    <submittedName>
        <fullName evidence="1">Uncharacterized protein</fullName>
    </submittedName>
</protein>
<accession>A0A8S4N828</accession>
<dbReference type="PANTHER" id="PTHR31362:SF0">
    <property type="entry name" value="EXOSTOSIN DOMAIN-CONTAINING PROTEIN-RELATED"/>
    <property type="match status" value="1"/>
</dbReference>
<dbReference type="Proteomes" id="UP000749559">
    <property type="component" value="Unassembled WGS sequence"/>
</dbReference>
<evidence type="ECO:0000313" key="1">
    <source>
        <dbReference type="EMBL" id="CAH1777236.1"/>
    </source>
</evidence>
<evidence type="ECO:0000313" key="2">
    <source>
        <dbReference type="Proteomes" id="UP000749559"/>
    </source>
</evidence>